<keyword evidence="3" id="KW-1185">Reference proteome</keyword>
<sequence length="226" mass="22627">MCLPQQHHSIISNFSGACVGPGCLRSPSLATVSNLTNTLYSATTGPLAATTRQQAPNVARSPTASSAPTLSQVLTPSASTLASPSTASASNPFSQVAVSGQTSISLPAGARTTLVSLGLPTCQPVQGPATNQAPMQYRRLSLSTATTAVATSLVPTVTCVVSSAAFPTALPSEPASLTATTHLRPLYPAVSSSQLSIANAVISSPAPPLVSPPATPIGSGHHQLLP</sequence>
<comment type="caution">
    <text evidence="2">The sequence shown here is derived from an EMBL/GenBank/DDBJ whole genome shotgun (WGS) entry which is preliminary data.</text>
</comment>
<evidence type="ECO:0000313" key="3">
    <source>
        <dbReference type="Proteomes" id="UP000784294"/>
    </source>
</evidence>
<name>A0A448XMX4_9PLAT</name>
<reference evidence="2" key="1">
    <citation type="submission" date="2018-11" db="EMBL/GenBank/DDBJ databases">
        <authorList>
            <consortium name="Pathogen Informatics"/>
        </authorList>
    </citation>
    <scope>NUCLEOTIDE SEQUENCE</scope>
</reference>
<dbReference type="EMBL" id="CAAALY010265442">
    <property type="protein sequence ID" value="VEL40567.1"/>
    <property type="molecule type" value="Genomic_DNA"/>
</dbReference>
<proteinExistence type="predicted"/>
<gene>
    <name evidence="2" type="ORF">PXEA_LOCUS34007</name>
</gene>
<evidence type="ECO:0000313" key="2">
    <source>
        <dbReference type="EMBL" id="VEL40567.1"/>
    </source>
</evidence>
<organism evidence="2 3">
    <name type="scientific">Protopolystoma xenopodis</name>
    <dbReference type="NCBI Taxonomy" id="117903"/>
    <lineage>
        <taxon>Eukaryota</taxon>
        <taxon>Metazoa</taxon>
        <taxon>Spiralia</taxon>
        <taxon>Lophotrochozoa</taxon>
        <taxon>Platyhelminthes</taxon>
        <taxon>Monogenea</taxon>
        <taxon>Polyopisthocotylea</taxon>
        <taxon>Polystomatidea</taxon>
        <taxon>Polystomatidae</taxon>
        <taxon>Protopolystoma</taxon>
    </lineage>
</organism>
<dbReference type="AlphaFoldDB" id="A0A448XMX4"/>
<feature type="region of interest" description="Disordered" evidence="1">
    <location>
        <begin position="51"/>
        <end position="70"/>
    </location>
</feature>
<dbReference type="Proteomes" id="UP000784294">
    <property type="component" value="Unassembled WGS sequence"/>
</dbReference>
<accession>A0A448XMX4</accession>
<protein>
    <submittedName>
        <fullName evidence="2">Uncharacterized protein</fullName>
    </submittedName>
</protein>
<evidence type="ECO:0000256" key="1">
    <source>
        <dbReference type="SAM" id="MobiDB-lite"/>
    </source>
</evidence>